<dbReference type="AlphaFoldDB" id="A0A830HDJ5"/>
<evidence type="ECO:0000256" key="2">
    <source>
        <dbReference type="SAM" id="MobiDB-lite"/>
    </source>
</evidence>
<dbReference type="Pfam" id="PF13879">
    <property type="entry name" value="Hmw_CFAP97"/>
    <property type="match status" value="1"/>
</dbReference>
<dbReference type="InterPro" id="IPR038791">
    <property type="entry name" value="Cfap97/Hemingway"/>
</dbReference>
<dbReference type="EMBL" id="BNJQ01000005">
    <property type="protein sequence ID" value="GHP03429.1"/>
    <property type="molecule type" value="Genomic_DNA"/>
</dbReference>
<dbReference type="PANTHER" id="PTHR23035">
    <property type="entry name" value="CILIA- AND FLAGELLA-ASSOCIATED PROTEIN 97-RELATED"/>
    <property type="match status" value="1"/>
</dbReference>
<protein>
    <submittedName>
        <fullName evidence="3">Uncharacterized protein</fullName>
    </submittedName>
</protein>
<feature type="compositionally biased region" description="Pro residues" evidence="2">
    <location>
        <begin position="227"/>
        <end position="239"/>
    </location>
</feature>
<evidence type="ECO:0000313" key="4">
    <source>
        <dbReference type="Proteomes" id="UP000660262"/>
    </source>
</evidence>
<proteinExistence type="inferred from homology"/>
<feature type="region of interest" description="Disordered" evidence="2">
    <location>
        <begin position="210"/>
        <end position="252"/>
    </location>
</feature>
<accession>A0A830HDJ5</accession>
<feature type="region of interest" description="Disordered" evidence="2">
    <location>
        <begin position="134"/>
        <end position="159"/>
    </location>
</feature>
<comment type="caution">
    <text evidence="3">The sequence shown here is derived from an EMBL/GenBank/DDBJ whole genome shotgun (WGS) entry which is preliminary data.</text>
</comment>
<name>A0A830HDJ5_9CHLO</name>
<evidence type="ECO:0000256" key="1">
    <source>
        <dbReference type="ARBA" id="ARBA00008315"/>
    </source>
</evidence>
<feature type="compositionally biased region" description="Basic and acidic residues" evidence="2">
    <location>
        <begin position="146"/>
        <end position="159"/>
    </location>
</feature>
<keyword evidence="4" id="KW-1185">Reference proteome</keyword>
<reference evidence="3" key="1">
    <citation type="submission" date="2020-10" db="EMBL/GenBank/DDBJ databases">
        <title>Unveiling of a novel bifunctional photoreceptor, Dualchrome1, isolated from a cosmopolitan green alga.</title>
        <authorList>
            <person name="Suzuki S."/>
            <person name="Kawachi M."/>
        </authorList>
    </citation>
    <scope>NUCLEOTIDE SEQUENCE</scope>
    <source>
        <strain evidence="3">NIES 2893</strain>
    </source>
</reference>
<dbReference type="PANTHER" id="PTHR23035:SF2">
    <property type="entry name" value="KIAA1430 HOMOLOGUE"/>
    <property type="match status" value="1"/>
</dbReference>
<evidence type="ECO:0000313" key="3">
    <source>
        <dbReference type="EMBL" id="GHP03429.1"/>
    </source>
</evidence>
<organism evidence="3 4">
    <name type="scientific">Pycnococcus provasolii</name>
    <dbReference type="NCBI Taxonomy" id="41880"/>
    <lineage>
        <taxon>Eukaryota</taxon>
        <taxon>Viridiplantae</taxon>
        <taxon>Chlorophyta</taxon>
        <taxon>Pseudoscourfieldiophyceae</taxon>
        <taxon>Pseudoscourfieldiales</taxon>
        <taxon>Pycnococcaceae</taxon>
        <taxon>Pycnococcus</taxon>
    </lineage>
</organism>
<gene>
    <name evidence="3" type="ORF">PPROV_000218400</name>
</gene>
<dbReference type="Proteomes" id="UP000660262">
    <property type="component" value="Unassembled WGS sequence"/>
</dbReference>
<sequence>MADRGRRALPIGNRLTNDRWVSHCQDIHYKKLRETKSTAKLQAPWNAKLNTSKPPTMEMKHLKIRAKKAQQEAERFAEIELENRVLLQKMSSIIKQDPISSACATGGKTSDPFPFRSVLQHKPGLKIESHSYPVTDSRNFAPRRSLNKESRQRELDRISRENTSMLTRIVNRQPVYRLKYWEDERKKDLTYLHNIRSREVMHLGDRLMSSVGPGDLSSPKRSARTAPLPPVTGATPPPAAAAEGGDDAPAAE</sequence>
<comment type="similarity">
    <text evidence="1">Belongs to the CFAP97 family.</text>
</comment>
<dbReference type="OrthoDB" id="2163395at2759"/>
<dbReference type="InterPro" id="IPR029488">
    <property type="entry name" value="Hmw/CFAP97"/>
</dbReference>
<feature type="compositionally biased region" description="Low complexity" evidence="2">
    <location>
        <begin position="240"/>
        <end position="252"/>
    </location>
</feature>